<comment type="caution">
    <text evidence="2">The sequence shown here is derived from an EMBL/GenBank/DDBJ whole genome shotgun (WGS) entry which is preliminary data.</text>
</comment>
<name>A0AAD7W5D3_9TELE</name>
<protein>
    <submittedName>
        <fullName evidence="2">Uncharacterized protein</fullName>
    </submittedName>
</protein>
<evidence type="ECO:0000313" key="3">
    <source>
        <dbReference type="Proteomes" id="UP001221898"/>
    </source>
</evidence>
<evidence type="ECO:0000313" key="2">
    <source>
        <dbReference type="EMBL" id="KAJ8384372.1"/>
    </source>
</evidence>
<feature type="compositionally biased region" description="Basic and acidic residues" evidence="1">
    <location>
        <begin position="72"/>
        <end position="84"/>
    </location>
</feature>
<proteinExistence type="predicted"/>
<accession>A0AAD7W5D3</accession>
<organism evidence="2 3">
    <name type="scientific">Aldrovandia affinis</name>
    <dbReference type="NCBI Taxonomy" id="143900"/>
    <lineage>
        <taxon>Eukaryota</taxon>
        <taxon>Metazoa</taxon>
        <taxon>Chordata</taxon>
        <taxon>Craniata</taxon>
        <taxon>Vertebrata</taxon>
        <taxon>Euteleostomi</taxon>
        <taxon>Actinopterygii</taxon>
        <taxon>Neopterygii</taxon>
        <taxon>Teleostei</taxon>
        <taxon>Notacanthiformes</taxon>
        <taxon>Halosauridae</taxon>
        <taxon>Aldrovandia</taxon>
    </lineage>
</organism>
<dbReference type="EMBL" id="JAINUG010000273">
    <property type="protein sequence ID" value="KAJ8384372.1"/>
    <property type="molecule type" value="Genomic_DNA"/>
</dbReference>
<feature type="region of interest" description="Disordered" evidence="1">
    <location>
        <begin position="44"/>
        <end position="118"/>
    </location>
</feature>
<evidence type="ECO:0000256" key="1">
    <source>
        <dbReference type="SAM" id="MobiDB-lite"/>
    </source>
</evidence>
<dbReference type="AlphaFoldDB" id="A0AAD7W5D3"/>
<feature type="region of interest" description="Disordered" evidence="1">
    <location>
        <begin position="1"/>
        <end position="31"/>
    </location>
</feature>
<dbReference type="Proteomes" id="UP001221898">
    <property type="component" value="Unassembled WGS sequence"/>
</dbReference>
<keyword evidence="3" id="KW-1185">Reference proteome</keyword>
<gene>
    <name evidence="2" type="ORF">AAFF_G00206250</name>
</gene>
<sequence length="118" mass="12487">MNNQSAQAPAHPLNKRREASTWRSRPAPTRTGALRALLTACVNTGGVSGDTHRRNARAARASAKRVLCARAPEGDGSPRGERDGSRRHKGGRTCLSRPTPRTLSPAAVGREGKALNAS</sequence>
<reference evidence="2" key="1">
    <citation type="journal article" date="2023" name="Science">
        <title>Genome structures resolve the early diversification of teleost fishes.</title>
        <authorList>
            <person name="Parey E."/>
            <person name="Louis A."/>
            <person name="Montfort J."/>
            <person name="Bouchez O."/>
            <person name="Roques C."/>
            <person name="Iampietro C."/>
            <person name="Lluch J."/>
            <person name="Castinel A."/>
            <person name="Donnadieu C."/>
            <person name="Desvignes T."/>
            <person name="Floi Bucao C."/>
            <person name="Jouanno E."/>
            <person name="Wen M."/>
            <person name="Mejri S."/>
            <person name="Dirks R."/>
            <person name="Jansen H."/>
            <person name="Henkel C."/>
            <person name="Chen W.J."/>
            <person name="Zahm M."/>
            <person name="Cabau C."/>
            <person name="Klopp C."/>
            <person name="Thompson A.W."/>
            <person name="Robinson-Rechavi M."/>
            <person name="Braasch I."/>
            <person name="Lecointre G."/>
            <person name="Bobe J."/>
            <person name="Postlethwait J.H."/>
            <person name="Berthelot C."/>
            <person name="Roest Crollius H."/>
            <person name="Guiguen Y."/>
        </authorList>
    </citation>
    <scope>NUCLEOTIDE SEQUENCE</scope>
    <source>
        <strain evidence="2">NC1722</strain>
    </source>
</reference>